<dbReference type="PANTHER" id="PTHR48182:SF2">
    <property type="entry name" value="PROTEIN SERAC1"/>
    <property type="match status" value="1"/>
</dbReference>
<accession>A0AAJ0H819</accession>
<evidence type="ECO:0000256" key="6">
    <source>
        <dbReference type="ARBA" id="ARBA00023136"/>
    </source>
</evidence>
<evidence type="ECO:0000256" key="3">
    <source>
        <dbReference type="ARBA" id="ARBA00004370"/>
    </source>
</evidence>
<dbReference type="GO" id="GO:0016020">
    <property type="term" value="C:membrane"/>
    <property type="evidence" value="ECO:0007669"/>
    <property type="project" value="UniProtKB-SubCell"/>
</dbReference>
<gene>
    <name evidence="7" type="ORF">B0T25DRAFT_614646</name>
</gene>
<dbReference type="AlphaFoldDB" id="A0AAJ0H819"/>
<dbReference type="InterPro" id="IPR052374">
    <property type="entry name" value="SERAC1"/>
</dbReference>
<keyword evidence="8" id="KW-1185">Reference proteome</keyword>
<evidence type="ECO:0000313" key="7">
    <source>
        <dbReference type="EMBL" id="KAK3343520.1"/>
    </source>
</evidence>
<evidence type="ECO:0000256" key="4">
    <source>
        <dbReference type="ARBA" id="ARBA00022824"/>
    </source>
</evidence>
<feature type="non-terminal residue" evidence="7">
    <location>
        <position position="123"/>
    </location>
</feature>
<dbReference type="PANTHER" id="PTHR48182">
    <property type="entry name" value="PROTEIN SERAC1"/>
    <property type="match status" value="1"/>
</dbReference>
<reference evidence="7" key="2">
    <citation type="submission" date="2023-06" db="EMBL/GenBank/DDBJ databases">
        <authorList>
            <consortium name="Lawrence Berkeley National Laboratory"/>
            <person name="Haridas S."/>
            <person name="Hensen N."/>
            <person name="Bonometti L."/>
            <person name="Westerberg I."/>
            <person name="Brannstrom I.O."/>
            <person name="Guillou S."/>
            <person name="Cros-Aarteil S."/>
            <person name="Calhoun S."/>
            <person name="Kuo A."/>
            <person name="Mondo S."/>
            <person name="Pangilinan J."/>
            <person name="Riley R."/>
            <person name="Labutti K."/>
            <person name="Andreopoulos B."/>
            <person name="Lipzen A."/>
            <person name="Chen C."/>
            <person name="Yanf M."/>
            <person name="Daum C."/>
            <person name="Ng V."/>
            <person name="Clum A."/>
            <person name="Steindorff A."/>
            <person name="Ohm R."/>
            <person name="Martin F."/>
            <person name="Silar P."/>
            <person name="Natvig D."/>
            <person name="Lalanne C."/>
            <person name="Gautier V."/>
            <person name="Ament-Velasquez S.L."/>
            <person name="Kruys A."/>
            <person name="Hutchinson M.I."/>
            <person name="Powell A.J."/>
            <person name="Barry K."/>
            <person name="Miller A.N."/>
            <person name="Grigoriev I.V."/>
            <person name="Debuchy R."/>
            <person name="Gladieux P."/>
            <person name="Thoren M.H."/>
            <person name="Johannesson H."/>
        </authorList>
    </citation>
    <scope>NUCLEOTIDE SEQUENCE</scope>
    <source>
        <strain evidence="7">CBS 955.72</strain>
    </source>
</reference>
<comment type="caution">
    <text evidence="7">The sequence shown here is derived from an EMBL/GenBank/DDBJ whole genome shotgun (WGS) entry which is preliminary data.</text>
</comment>
<organism evidence="7 8">
    <name type="scientific">Lasiosphaeria hispida</name>
    <dbReference type="NCBI Taxonomy" id="260671"/>
    <lineage>
        <taxon>Eukaryota</taxon>
        <taxon>Fungi</taxon>
        <taxon>Dikarya</taxon>
        <taxon>Ascomycota</taxon>
        <taxon>Pezizomycotina</taxon>
        <taxon>Sordariomycetes</taxon>
        <taxon>Sordariomycetidae</taxon>
        <taxon>Sordariales</taxon>
        <taxon>Lasiosphaeriaceae</taxon>
        <taxon>Lasiosphaeria</taxon>
    </lineage>
</organism>
<keyword evidence="6" id="KW-0472">Membrane</keyword>
<evidence type="ECO:0000256" key="5">
    <source>
        <dbReference type="ARBA" id="ARBA00023128"/>
    </source>
</evidence>
<dbReference type="InterPro" id="IPR029058">
    <property type="entry name" value="AB_hydrolase_fold"/>
</dbReference>
<dbReference type="GO" id="GO:0005739">
    <property type="term" value="C:mitochondrion"/>
    <property type="evidence" value="ECO:0007669"/>
    <property type="project" value="UniProtKB-SubCell"/>
</dbReference>
<protein>
    <recommendedName>
        <fullName evidence="9">DUF676 domain-containing protein</fullName>
    </recommendedName>
</protein>
<sequence length="123" mass="14087">MEVDSNFIGATTLYEPPLETPVKADIIAIHGLNGHPCASWLSKTKDPVMWLHDFLPQDFPDCRVISYGYKANFFQDKDHDRHKLVTQAEILRAKLIQVRNRQVCTEKRPIIFIAHYGGLVLGR</sequence>
<keyword evidence="5" id="KW-0496">Mitochondrion</keyword>
<name>A0AAJ0H819_9PEZI</name>
<dbReference type="EMBL" id="JAUIQD010000007">
    <property type="protein sequence ID" value="KAK3343520.1"/>
    <property type="molecule type" value="Genomic_DNA"/>
</dbReference>
<keyword evidence="4" id="KW-0256">Endoplasmic reticulum</keyword>
<comment type="subcellular location">
    <subcellularLocation>
        <location evidence="2">Endoplasmic reticulum</location>
    </subcellularLocation>
    <subcellularLocation>
        <location evidence="3">Membrane</location>
    </subcellularLocation>
    <subcellularLocation>
        <location evidence="1">Mitochondrion</location>
    </subcellularLocation>
</comment>
<evidence type="ECO:0000256" key="1">
    <source>
        <dbReference type="ARBA" id="ARBA00004173"/>
    </source>
</evidence>
<dbReference type="Proteomes" id="UP001275084">
    <property type="component" value="Unassembled WGS sequence"/>
</dbReference>
<evidence type="ECO:0000256" key="2">
    <source>
        <dbReference type="ARBA" id="ARBA00004240"/>
    </source>
</evidence>
<evidence type="ECO:0000313" key="8">
    <source>
        <dbReference type="Proteomes" id="UP001275084"/>
    </source>
</evidence>
<evidence type="ECO:0008006" key="9">
    <source>
        <dbReference type="Google" id="ProtNLM"/>
    </source>
</evidence>
<reference evidence="7" key="1">
    <citation type="journal article" date="2023" name="Mol. Phylogenet. Evol.">
        <title>Genome-scale phylogeny and comparative genomics of the fungal order Sordariales.</title>
        <authorList>
            <person name="Hensen N."/>
            <person name="Bonometti L."/>
            <person name="Westerberg I."/>
            <person name="Brannstrom I.O."/>
            <person name="Guillou S."/>
            <person name="Cros-Aarteil S."/>
            <person name="Calhoun S."/>
            <person name="Haridas S."/>
            <person name="Kuo A."/>
            <person name="Mondo S."/>
            <person name="Pangilinan J."/>
            <person name="Riley R."/>
            <person name="LaButti K."/>
            <person name="Andreopoulos B."/>
            <person name="Lipzen A."/>
            <person name="Chen C."/>
            <person name="Yan M."/>
            <person name="Daum C."/>
            <person name="Ng V."/>
            <person name="Clum A."/>
            <person name="Steindorff A."/>
            <person name="Ohm R.A."/>
            <person name="Martin F."/>
            <person name="Silar P."/>
            <person name="Natvig D.O."/>
            <person name="Lalanne C."/>
            <person name="Gautier V."/>
            <person name="Ament-Velasquez S.L."/>
            <person name="Kruys A."/>
            <person name="Hutchinson M.I."/>
            <person name="Powell A.J."/>
            <person name="Barry K."/>
            <person name="Miller A.N."/>
            <person name="Grigoriev I.V."/>
            <person name="Debuchy R."/>
            <person name="Gladieux P."/>
            <person name="Hiltunen Thoren M."/>
            <person name="Johannesson H."/>
        </authorList>
    </citation>
    <scope>NUCLEOTIDE SEQUENCE</scope>
    <source>
        <strain evidence="7">CBS 955.72</strain>
    </source>
</reference>
<proteinExistence type="predicted"/>
<dbReference type="GO" id="GO:0005783">
    <property type="term" value="C:endoplasmic reticulum"/>
    <property type="evidence" value="ECO:0007669"/>
    <property type="project" value="UniProtKB-SubCell"/>
</dbReference>
<dbReference type="SUPFAM" id="SSF53474">
    <property type="entry name" value="alpha/beta-Hydrolases"/>
    <property type="match status" value="1"/>
</dbReference>